<dbReference type="EMBL" id="BGZK01000525">
    <property type="protein sequence ID" value="GBP48486.1"/>
    <property type="molecule type" value="Genomic_DNA"/>
</dbReference>
<proteinExistence type="predicted"/>
<protein>
    <submittedName>
        <fullName evidence="1">Uncharacterized protein</fullName>
    </submittedName>
</protein>
<evidence type="ECO:0000313" key="1">
    <source>
        <dbReference type="EMBL" id="GBP48486.1"/>
    </source>
</evidence>
<sequence length="192" mass="20477">MLCTSRDPVGTVPGRCDNCLVCSRLGDLGAFINIDSTIVFDSNPILNFGPGPSLDSDSGSVLDSVPRSVLNSVSVTSHSSDLNEAGELCIKCTPPQKLRITHTEFNFLIRPKFGTCSVLELGRADSQEERLPRDREITALDKYAVPVDGADFALRYPAGKALKSIFANLTAGCPADDVVTEVRGSDFGTPLA</sequence>
<organism evidence="1 2">
    <name type="scientific">Eumeta variegata</name>
    <name type="common">Bagworm moth</name>
    <name type="synonym">Eumeta japonica</name>
    <dbReference type="NCBI Taxonomy" id="151549"/>
    <lineage>
        <taxon>Eukaryota</taxon>
        <taxon>Metazoa</taxon>
        <taxon>Ecdysozoa</taxon>
        <taxon>Arthropoda</taxon>
        <taxon>Hexapoda</taxon>
        <taxon>Insecta</taxon>
        <taxon>Pterygota</taxon>
        <taxon>Neoptera</taxon>
        <taxon>Endopterygota</taxon>
        <taxon>Lepidoptera</taxon>
        <taxon>Glossata</taxon>
        <taxon>Ditrysia</taxon>
        <taxon>Tineoidea</taxon>
        <taxon>Psychidae</taxon>
        <taxon>Oiketicinae</taxon>
        <taxon>Eumeta</taxon>
    </lineage>
</organism>
<accession>A0A4C1WAS6</accession>
<reference evidence="1 2" key="1">
    <citation type="journal article" date="2019" name="Commun. Biol.">
        <title>The bagworm genome reveals a unique fibroin gene that provides high tensile strength.</title>
        <authorList>
            <person name="Kono N."/>
            <person name="Nakamura H."/>
            <person name="Ohtoshi R."/>
            <person name="Tomita M."/>
            <person name="Numata K."/>
            <person name="Arakawa K."/>
        </authorList>
    </citation>
    <scope>NUCLEOTIDE SEQUENCE [LARGE SCALE GENOMIC DNA]</scope>
</reference>
<name>A0A4C1WAS6_EUMVA</name>
<keyword evidence="2" id="KW-1185">Reference proteome</keyword>
<comment type="caution">
    <text evidence="1">The sequence shown here is derived from an EMBL/GenBank/DDBJ whole genome shotgun (WGS) entry which is preliminary data.</text>
</comment>
<evidence type="ECO:0000313" key="2">
    <source>
        <dbReference type="Proteomes" id="UP000299102"/>
    </source>
</evidence>
<gene>
    <name evidence="1" type="ORF">EVAR_16155_1</name>
</gene>
<dbReference type="AlphaFoldDB" id="A0A4C1WAS6"/>
<dbReference type="Proteomes" id="UP000299102">
    <property type="component" value="Unassembled WGS sequence"/>
</dbReference>